<feature type="transmembrane region" description="Helical" evidence="7">
    <location>
        <begin position="156"/>
        <end position="178"/>
    </location>
</feature>
<proteinExistence type="inferred from homology"/>
<feature type="transmembrane region" description="Helical" evidence="7">
    <location>
        <begin position="115"/>
        <end position="135"/>
    </location>
</feature>
<organism evidence="9 10">
    <name type="scientific">Yeguia hominis</name>
    <dbReference type="NCBI Taxonomy" id="2763662"/>
    <lineage>
        <taxon>Bacteria</taxon>
        <taxon>Bacillati</taxon>
        <taxon>Bacillota</taxon>
        <taxon>Clostridia</taxon>
        <taxon>Eubacteriales</taxon>
        <taxon>Yeguiaceae</taxon>
        <taxon>Yeguia</taxon>
    </lineage>
</organism>
<keyword evidence="10" id="KW-1185">Reference proteome</keyword>
<keyword evidence="3" id="KW-1003">Cell membrane</keyword>
<feature type="transmembrane region" description="Helical" evidence="7">
    <location>
        <begin position="214"/>
        <end position="235"/>
    </location>
</feature>
<dbReference type="SUPFAM" id="SSF161098">
    <property type="entry name" value="MetI-like"/>
    <property type="match status" value="1"/>
</dbReference>
<dbReference type="InterPro" id="IPR000515">
    <property type="entry name" value="MetI-like"/>
</dbReference>
<evidence type="ECO:0000256" key="6">
    <source>
        <dbReference type="ARBA" id="ARBA00023136"/>
    </source>
</evidence>
<comment type="subcellular location">
    <subcellularLocation>
        <location evidence="1 7">Cell membrane</location>
        <topology evidence="1 7">Multi-pass membrane protein</topology>
    </subcellularLocation>
</comment>
<dbReference type="AlphaFoldDB" id="A0A926D6W6"/>
<keyword evidence="2 7" id="KW-0813">Transport</keyword>
<evidence type="ECO:0000256" key="4">
    <source>
        <dbReference type="ARBA" id="ARBA00022692"/>
    </source>
</evidence>
<dbReference type="PANTHER" id="PTHR32243:SF18">
    <property type="entry name" value="INNER MEMBRANE ABC TRANSPORTER PERMEASE PROTEIN YCJP"/>
    <property type="match status" value="1"/>
</dbReference>
<dbReference type="GO" id="GO:0005886">
    <property type="term" value="C:plasma membrane"/>
    <property type="evidence" value="ECO:0007669"/>
    <property type="project" value="UniProtKB-SubCell"/>
</dbReference>
<evidence type="ECO:0000256" key="5">
    <source>
        <dbReference type="ARBA" id="ARBA00022989"/>
    </source>
</evidence>
<comment type="caution">
    <text evidence="9">The sequence shown here is derived from an EMBL/GenBank/DDBJ whole genome shotgun (WGS) entry which is preliminary data.</text>
</comment>
<evidence type="ECO:0000256" key="1">
    <source>
        <dbReference type="ARBA" id="ARBA00004651"/>
    </source>
</evidence>
<accession>A0A926D6W6</accession>
<dbReference type="GO" id="GO:0055085">
    <property type="term" value="P:transmembrane transport"/>
    <property type="evidence" value="ECO:0007669"/>
    <property type="project" value="InterPro"/>
</dbReference>
<evidence type="ECO:0000313" key="9">
    <source>
        <dbReference type="EMBL" id="MBC8532771.1"/>
    </source>
</evidence>
<dbReference type="PANTHER" id="PTHR32243">
    <property type="entry name" value="MALTOSE TRANSPORT SYSTEM PERMEASE-RELATED"/>
    <property type="match status" value="1"/>
</dbReference>
<name>A0A926D6W6_9FIRM</name>
<evidence type="ECO:0000313" key="10">
    <source>
        <dbReference type="Proteomes" id="UP000651482"/>
    </source>
</evidence>
<evidence type="ECO:0000256" key="2">
    <source>
        <dbReference type="ARBA" id="ARBA00022448"/>
    </source>
</evidence>
<evidence type="ECO:0000259" key="8">
    <source>
        <dbReference type="PROSITE" id="PS50928"/>
    </source>
</evidence>
<evidence type="ECO:0000256" key="3">
    <source>
        <dbReference type="ARBA" id="ARBA00022475"/>
    </source>
</evidence>
<dbReference type="InterPro" id="IPR035906">
    <property type="entry name" value="MetI-like_sf"/>
</dbReference>
<dbReference type="CDD" id="cd06261">
    <property type="entry name" value="TM_PBP2"/>
    <property type="match status" value="1"/>
</dbReference>
<dbReference type="Gene3D" id="1.10.3720.10">
    <property type="entry name" value="MetI-like"/>
    <property type="match status" value="1"/>
</dbReference>
<feature type="transmembrane region" description="Helical" evidence="7">
    <location>
        <begin position="48"/>
        <end position="70"/>
    </location>
</feature>
<gene>
    <name evidence="9" type="ORF">IAG03_01875</name>
</gene>
<dbReference type="Pfam" id="PF00528">
    <property type="entry name" value="BPD_transp_1"/>
    <property type="match status" value="1"/>
</dbReference>
<keyword evidence="4 7" id="KW-0812">Transmembrane</keyword>
<sequence>MLGISLKTSEAALTTKGLFPEKWSDFSVESFVKVLTKTTFGRNMLNSAIVAIVVTVTCIVIAALAGYAIARFRGRYFSFYSILLLLLQMFPTMLLLMPLYVLFNKLNLINTMGSVIISYVTMNLAFSIWMLKGFFDSIPAELEQAAMVDGCTQFTAYLKVVIPVSLPGVATVGIFTFINSWNEYTLASIFLRKDQAMTMTVGLQKFVQQNGADWSLLMAASTIATIPTLIFLLFAQRYLIEGMTAGAVKG</sequence>
<comment type="similarity">
    <text evidence="7">Belongs to the binding-protein-dependent transport system permease family.</text>
</comment>
<dbReference type="Proteomes" id="UP000651482">
    <property type="component" value="Unassembled WGS sequence"/>
</dbReference>
<feature type="domain" description="ABC transmembrane type-1" evidence="8">
    <location>
        <begin position="44"/>
        <end position="235"/>
    </location>
</feature>
<protein>
    <submittedName>
        <fullName evidence="9">Carbohydrate ABC transporter permease</fullName>
    </submittedName>
</protein>
<keyword evidence="5 7" id="KW-1133">Transmembrane helix</keyword>
<dbReference type="PROSITE" id="PS50928">
    <property type="entry name" value="ABC_TM1"/>
    <property type="match status" value="1"/>
</dbReference>
<dbReference type="EMBL" id="JACRSN010000002">
    <property type="protein sequence ID" value="MBC8532771.1"/>
    <property type="molecule type" value="Genomic_DNA"/>
</dbReference>
<dbReference type="InterPro" id="IPR050901">
    <property type="entry name" value="BP-dep_ABC_trans_perm"/>
</dbReference>
<reference evidence="9" key="1">
    <citation type="submission" date="2020-08" db="EMBL/GenBank/DDBJ databases">
        <title>Genome public.</title>
        <authorList>
            <person name="Liu C."/>
            <person name="Sun Q."/>
        </authorList>
    </citation>
    <scope>NUCLEOTIDE SEQUENCE</scope>
    <source>
        <strain evidence="9">NSJ-40</strain>
    </source>
</reference>
<evidence type="ECO:0000256" key="7">
    <source>
        <dbReference type="RuleBase" id="RU363032"/>
    </source>
</evidence>
<feature type="transmembrane region" description="Helical" evidence="7">
    <location>
        <begin position="82"/>
        <end position="103"/>
    </location>
</feature>
<keyword evidence="6 7" id="KW-0472">Membrane</keyword>